<comment type="similarity">
    <text evidence="2 6">Belongs to the nematode receptor-like protein srg family.</text>
</comment>
<keyword evidence="8" id="KW-1185">Reference proteome</keyword>
<organism evidence="7 8">
    <name type="scientific">Pristionchus pacificus</name>
    <name type="common">Parasitic nematode worm</name>
    <dbReference type="NCBI Taxonomy" id="54126"/>
    <lineage>
        <taxon>Eukaryota</taxon>
        <taxon>Metazoa</taxon>
        <taxon>Ecdysozoa</taxon>
        <taxon>Nematoda</taxon>
        <taxon>Chromadorea</taxon>
        <taxon>Rhabditida</taxon>
        <taxon>Rhabditina</taxon>
        <taxon>Diplogasteromorpha</taxon>
        <taxon>Diplogasteroidea</taxon>
        <taxon>Neodiplogasteridae</taxon>
        <taxon>Pristionchus</taxon>
    </lineage>
</organism>
<evidence type="ECO:0000256" key="5">
    <source>
        <dbReference type="ARBA" id="ARBA00023136"/>
    </source>
</evidence>
<protein>
    <recommendedName>
        <fullName evidence="6">Serpentine receptor class gamma</fullName>
    </recommendedName>
</protein>
<proteinExistence type="inferred from homology"/>
<dbReference type="Pfam" id="PF02118">
    <property type="entry name" value="Srg"/>
    <property type="match status" value="1"/>
</dbReference>
<evidence type="ECO:0000313" key="8">
    <source>
        <dbReference type="Proteomes" id="UP000005239"/>
    </source>
</evidence>
<evidence type="ECO:0000256" key="1">
    <source>
        <dbReference type="ARBA" id="ARBA00004141"/>
    </source>
</evidence>
<reference evidence="7" key="2">
    <citation type="submission" date="2022-06" db="UniProtKB">
        <authorList>
            <consortium name="EnsemblMetazoa"/>
        </authorList>
    </citation>
    <scope>IDENTIFICATION</scope>
    <source>
        <strain evidence="7">PS312</strain>
    </source>
</reference>
<dbReference type="PANTHER" id="PTHR31552">
    <property type="entry name" value="SERPENTINE RECEPTOR CLASS GAMMA"/>
    <property type="match status" value="1"/>
</dbReference>
<sequence>MSAMDIFRDCLDYGLLTANLYVLIRIRISKEETFRTLFFYWFFLTGMTSSLSVVGFIIGTRQTHPASRDYGFKIGYMINSFGTTFAIIGKAYILLHRYSVMKSTSFVENIISDLAPYSEELHELLFVLGAKERIWSRKVSYILTAITFLLSIAAPAPVIWCCLTYQIKNGESVVLYMDYTCTLTQKIRSSAVYFLYVIISIVLTVLTSREFMKLSGMVEGSTKKAIMHTQRNMFIIVSICTVTQMLKAINQFCWVFVAIFDLKEFNIFLNNTYDVAHYLATYSATVSLIIFNKKARRLMYSTNLRAPLPSDSSAVLPVVPTHHSGQKA</sequence>
<dbReference type="InterPro" id="IPR000609">
    <property type="entry name" value="7TM_GPCR_serpentine_rcpt_Srg"/>
</dbReference>
<keyword evidence="4 6" id="KW-1133">Transmembrane helix</keyword>
<feature type="transmembrane region" description="Helical" evidence="6">
    <location>
        <begin position="141"/>
        <end position="167"/>
    </location>
</feature>
<comment type="caution">
    <text evidence="6">Lacks conserved residue(s) required for the propagation of feature annotation.</text>
</comment>
<dbReference type="GO" id="GO:0007606">
    <property type="term" value="P:sensory perception of chemical stimulus"/>
    <property type="evidence" value="ECO:0007669"/>
    <property type="project" value="UniProtKB-UniRule"/>
</dbReference>
<comment type="subcellular location">
    <subcellularLocation>
        <location evidence="1">Membrane</location>
        <topology evidence="1">Multi-pass membrane protein</topology>
    </subcellularLocation>
</comment>
<gene>
    <name evidence="7" type="primary">WBGene00117937</name>
</gene>
<evidence type="ECO:0000256" key="4">
    <source>
        <dbReference type="ARBA" id="ARBA00022989"/>
    </source>
</evidence>
<dbReference type="EnsemblMetazoa" id="PPA28383.1">
    <property type="protein sequence ID" value="PPA28383.1"/>
    <property type="gene ID" value="WBGene00117937"/>
</dbReference>
<accession>A0A2A6CJM1</accession>
<feature type="transmembrane region" description="Helical" evidence="6">
    <location>
        <begin position="74"/>
        <end position="95"/>
    </location>
</feature>
<evidence type="ECO:0000256" key="2">
    <source>
        <dbReference type="ARBA" id="ARBA00005692"/>
    </source>
</evidence>
<accession>A0A8R1YLM3</accession>
<dbReference type="GO" id="GO:0016020">
    <property type="term" value="C:membrane"/>
    <property type="evidence" value="ECO:0007669"/>
    <property type="project" value="UniProtKB-SubCell"/>
</dbReference>
<keyword evidence="5 6" id="KW-0472">Membrane</keyword>
<feature type="transmembrane region" description="Helical" evidence="6">
    <location>
        <begin position="233"/>
        <end position="260"/>
    </location>
</feature>
<evidence type="ECO:0000313" key="7">
    <source>
        <dbReference type="EnsemblMetazoa" id="PPA28383.1"/>
    </source>
</evidence>
<name>A0A2A6CJM1_PRIPA</name>
<keyword evidence="3 6" id="KW-0812">Transmembrane</keyword>
<dbReference type="Proteomes" id="UP000005239">
    <property type="component" value="Unassembled WGS sequence"/>
</dbReference>
<dbReference type="GO" id="GO:0004888">
    <property type="term" value="F:transmembrane signaling receptor activity"/>
    <property type="evidence" value="ECO:0007669"/>
    <property type="project" value="InterPro"/>
</dbReference>
<reference evidence="8" key="1">
    <citation type="journal article" date="2008" name="Nat. Genet.">
        <title>The Pristionchus pacificus genome provides a unique perspective on nematode lifestyle and parasitism.</title>
        <authorList>
            <person name="Dieterich C."/>
            <person name="Clifton S.W."/>
            <person name="Schuster L.N."/>
            <person name="Chinwalla A."/>
            <person name="Delehaunty K."/>
            <person name="Dinkelacker I."/>
            <person name="Fulton L."/>
            <person name="Fulton R."/>
            <person name="Godfrey J."/>
            <person name="Minx P."/>
            <person name="Mitreva M."/>
            <person name="Roeseler W."/>
            <person name="Tian H."/>
            <person name="Witte H."/>
            <person name="Yang S.P."/>
            <person name="Wilson R.K."/>
            <person name="Sommer R.J."/>
        </authorList>
    </citation>
    <scope>NUCLEOTIDE SEQUENCE [LARGE SCALE GENOMIC DNA]</scope>
    <source>
        <strain evidence="8">PS312</strain>
    </source>
</reference>
<dbReference type="AlphaFoldDB" id="A0A2A6CJM1"/>
<evidence type="ECO:0000256" key="6">
    <source>
        <dbReference type="RuleBase" id="RU280813"/>
    </source>
</evidence>
<dbReference type="PANTHER" id="PTHR31552:SF31">
    <property type="entry name" value="SERPENTINE RECEPTOR CLASS GAMMA"/>
    <property type="match status" value="1"/>
</dbReference>
<feature type="transmembrane region" description="Helical" evidence="6">
    <location>
        <begin position="38"/>
        <end position="59"/>
    </location>
</feature>
<evidence type="ECO:0000256" key="3">
    <source>
        <dbReference type="ARBA" id="ARBA00022692"/>
    </source>
</evidence>
<feature type="transmembrane region" description="Helical" evidence="6">
    <location>
        <begin position="193"/>
        <end position="212"/>
    </location>
</feature>
<feature type="transmembrane region" description="Helical" evidence="6">
    <location>
        <begin position="275"/>
        <end position="291"/>
    </location>
</feature>